<dbReference type="RefSeq" id="WP_187127776.1">
    <property type="nucleotide sequence ID" value="NZ_CABKVV010000014.1"/>
</dbReference>
<dbReference type="InterPro" id="IPR005149">
    <property type="entry name" value="Tscrpt_reg_PadR_N"/>
</dbReference>
<dbReference type="InterPro" id="IPR036390">
    <property type="entry name" value="WH_DNA-bd_sf"/>
</dbReference>
<dbReference type="Pfam" id="PF03551">
    <property type="entry name" value="PadR"/>
    <property type="match status" value="1"/>
</dbReference>
<gene>
    <name evidence="2" type="ORF">NE695_02065</name>
</gene>
<dbReference type="Proteomes" id="UP001524473">
    <property type="component" value="Unassembled WGS sequence"/>
</dbReference>
<accession>A0ABT1RVJ8</accession>
<dbReference type="Gene3D" id="1.10.10.10">
    <property type="entry name" value="Winged helix-like DNA-binding domain superfamily/Winged helix DNA-binding domain"/>
    <property type="match status" value="1"/>
</dbReference>
<dbReference type="InterPro" id="IPR052509">
    <property type="entry name" value="Metal_resp_DNA-bind_regulator"/>
</dbReference>
<sequence>MLILVLLQGGDKYGYEISQTIGDRSSSVITMPEGSLYPTLYRLEKEKCITSYKKLVGERRTRVYYHMEPLGEKRLHTLVYEYNVVNNAIQKLLKDFQSEGSM</sequence>
<evidence type="ECO:0000313" key="2">
    <source>
        <dbReference type="EMBL" id="MCQ4838697.1"/>
    </source>
</evidence>
<dbReference type="InterPro" id="IPR036388">
    <property type="entry name" value="WH-like_DNA-bd_sf"/>
</dbReference>
<reference evidence="2 3" key="1">
    <citation type="submission" date="2022-06" db="EMBL/GenBank/DDBJ databases">
        <title>Isolation of gut microbiota from human fecal samples.</title>
        <authorList>
            <person name="Pamer E.G."/>
            <person name="Barat B."/>
            <person name="Waligurski E."/>
            <person name="Medina S."/>
            <person name="Paddock L."/>
            <person name="Mostad J."/>
        </authorList>
    </citation>
    <scope>NUCLEOTIDE SEQUENCE [LARGE SCALE GENOMIC DNA]</scope>
    <source>
        <strain evidence="2 3">DFI.9.73</strain>
    </source>
</reference>
<name>A0ABT1RVJ8_9FIRM</name>
<comment type="caution">
    <text evidence="2">The sequence shown here is derived from an EMBL/GenBank/DDBJ whole genome shotgun (WGS) entry which is preliminary data.</text>
</comment>
<dbReference type="PANTHER" id="PTHR33169">
    <property type="entry name" value="PADR-FAMILY TRANSCRIPTIONAL REGULATOR"/>
    <property type="match status" value="1"/>
</dbReference>
<dbReference type="SUPFAM" id="SSF46785">
    <property type="entry name" value="Winged helix' DNA-binding domain"/>
    <property type="match status" value="1"/>
</dbReference>
<feature type="domain" description="Transcription regulator PadR N-terminal" evidence="1">
    <location>
        <begin position="3"/>
        <end position="76"/>
    </location>
</feature>
<evidence type="ECO:0000313" key="3">
    <source>
        <dbReference type="Proteomes" id="UP001524473"/>
    </source>
</evidence>
<dbReference type="PANTHER" id="PTHR33169:SF14">
    <property type="entry name" value="TRANSCRIPTIONAL REGULATOR RV3488"/>
    <property type="match status" value="1"/>
</dbReference>
<dbReference type="EMBL" id="JANFZH010000003">
    <property type="protein sequence ID" value="MCQ4838697.1"/>
    <property type="molecule type" value="Genomic_DNA"/>
</dbReference>
<keyword evidence="3" id="KW-1185">Reference proteome</keyword>
<evidence type="ECO:0000259" key="1">
    <source>
        <dbReference type="Pfam" id="PF03551"/>
    </source>
</evidence>
<dbReference type="GeneID" id="90533868"/>
<proteinExistence type="predicted"/>
<protein>
    <submittedName>
        <fullName evidence="2">PadR family transcriptional regulator</fullName>
    </submittedName>
</protein>
<organism evidence="2 3">
    <name type="scientific">Neglectibacter timonensis</name>
    <dbReference type="NCBI Taxonomy" id="1776382"/>
    <lineage>
        <taxon>Bacteria</taxon>
        <taxon>Bacillati</taxon>
        <taxon>Bacillota</taxon>
        <taxon>Clostridia</taxon>
        <taxon>Eubacteriales</taxon>
        <taxon>Oscillospiraceae</taxon>
        <taxon>Neglectibacter</taxon>
    </lineage>
</organism>